<evidence type="ECO:0000313" key="4">
    <source>
        <dbReference type="EMBL" id="CEL08638.1"/>
    </source>
</evidence>
<organism evidence="4 5">
    <name type="scientific">Aspergillus calidoustus</name>
    <dbReference type="NCBI Taxonomy" id="454130"/>
    <lineage>
        <taxon>Eukaryota</taxon>
        <taxon>Fungi</taxon>
        <taxon>Dikarya</taxon>
        <taxon>Ascomycota</taxon>
        <taxon>Pezizomycotina</taxon>
        <taxon>Eurotiomycetes</taxon>
        <taxon>Eurotiomycetidae</taxon>
        <taxon>Eurotiales</taxon>
        <taxon>Aspergillaceae</taxon>
        <taxon>Aspergillus</taxon>
        <taxon>Aspergillus subgen. Nidulantes</taxon>
    </lineage>
</organism>
<dbReference type="InterPro" id="IPR049046">
    <property type="entry name" value="Beta-AFase-like_GH127_middle"/>
</dbReference>
<dbReference type="Pfam" id="PF20736">
    <property type="entry name" value="Glyco_hydro127M"/>
    <property type="match status" value="1"/>
</dbReference>
<reference evidence="5" key="1">
    <citation type="journal article" date="2016" name="Genome Announc.">
        <title>Draft genome sequences of fungus Aspergillus calidoustus.</title>
        <authorList>
            <person name="Horn F."/>
            <person name="Linde J."/>
            <person name="Mattern D.J."/>
            <person name="Walther G."/>
            <person name="Guthke R."/>
            <person name="Scherlach K."/>
            <person name="Martin K."/>
            <person name="Brakhage A.A."/>
            <person name="Petzke L."/>
            <person name="Valiante V."/>
        </authorList>
    </citation>
    <scope>NUCLEOTIDE SEQUENCE [LARGE SCALE GENOMIC DNA]</scope>
    <source>
        <strain evidence="5">SF006504</strain>
    </source>
</reference>
<dbReference type="InterPro" id="IPR008928">
    <property type="entry name" value="6-hairpin_glycosidase_sf"/>
</dbReference>
<evidence type="ECO:0000256" key="1">
    <source>
        <dbReference type="SAM" id="SignalP"/>
    </source>
</evidence>
<dbReference type="Proteomes" id="UP000054771">
    <property type="component" value="Unassembled WGS sequence"/>
</dbReference>
<dbReference type="OrthoDB" id="5358475at2759"/>
<dbReference type="PANTHER" id="PTHR31151:SF0">
    <property type="entry name" value="PROLINE-TRNA LIGASE (DUF1680)"/>
    <property type="match status" value="1"/>
</dbReference>
<dbReference type="PANTHER" id="PTHR31151">
    <property type="entry name" value="PROLINE-TRNA LIGASE (DUF1680)"/>
    <property type="match status" value="1"/>
</dbReference>
<feature type="chain" id="PRO_5006857759" description="DUF1680 domain protein" evidence="1">
    <location>
        <begin position="23"/>
        <end position="696"/>
    </location>
</feature>
<name>A0A0U5GDB8_ASPCI</name>
<evidence type="ECO:0000313" key="5">
    <source>
        <dbReference type="Proteomes" id="UP000054771"/>
    </source>
</evidence>
<dbReference type="InterPro" id="IPR012878">
    <property type="entry name" value="Beta-AFase-like_GH127_cat"/>
</dbReference>
<evidence type="ECO:0008006" key="6">
    <source>
        <dbReference type="Google" id="ProtNLM"/>
    </source>
</evidence>
<dbReference type="OMA" id="WHNVNIA"/>
<accession>A0A0U5GDB8</accession>
<gene>
    <name evidence="4" type="ORF">ASPCAL11785</name>
</gene>
<sequence>MKLFAILRSTLSLALILPLAHAAAMTEPPSPPQLAPFKYTPFPLGSIKATGWLHDQLTLSATALPGHLFSFYRYVADSTWLGGSHEYSELNEAAPYWFNYIIPLAWTLDDERLKGQAKTFLDYVLDHQDKDGWLGPETARQTRGIWGRALLFFGLVQYAEADPSETDRIVTAMHRFTALAHTMLQNNFTGLLQDKGQGDNFDPFAFGVSRTHELPMALQWLYENHPRGQEEVIWETMELMFEGGRKGNRDWTTFFVQGVFPTVGTPNFKTSGFTHGVNLAQGLRYPSVLYRMTYDAALKNQTDDAVRWTEQYHATRAGSITGDEHLGGNSPQRGSETCMAVEMMYSMAYLYRMYGLNHYADMAERPAFNALPAAISPDWWSHQYVQQTNQPWSKNLTANPFFNVVSYGSSFGLEPNFPCCTVNHAQGYPKYAASSYVRERSDHIIHALLGPTTLETRIRGKKVRISCETNYPFDGGLRYTIASETAFDFSVRIPAWAARLAGSRYRVGGREWRAVVPNEDSLQTFKINRGRTAMEVNLHMEPRVSEPRNGSVAIYYGPLLYALDIESANPTSHSPLNWTDRTPLPDDQVLPQTRDWVMEPASEWRYAIDPKSITVEHIQKPGSDLANPIWAREVAPVALWVDGWVIDWEEEKGTAALPPVSPVVTGEPTRVRMIPYGAAKLHIAEFPVAKTVEGAV</sequence>
<keyword evidence="5" id="KW-1185">Reference proteome</keyword>
<dbReference type="EMBL" id="CDMC01000012">
    <property type="protein sequence ID" value="CEL08638.1"/>
    <property type="molecule type" value="Genomic_DNA"/>
</dbReference>
<dbReference type="SUPFAM" id="SSF48208">
    <property type="entry name" value="Six-hairpin glycosidases"/>
    <property type="match status" value="1"/>
</dbReference>
<keyword evidence="1" id="KW-0732">Signal</keyword>
<feature type="domain" description="Non-reducing end beta-L-arabinofuranosidase-like GH127 middle" evidence="3">
    <location>
        <begin position="451"/>
        <end position="512"/>
    </location>
</feature>
<protein>
    <recommendedName>
        <fullName evidence="6">DUF1680 domain protein</fullName>
    </recommendedName>
</protein>
<proteinExistence type="predicted"/>
<dbReference type="Pfam" id="PF07944">
    <property type="entry name" value="Beta-AFase-like_GH127_cat"/>
    <property type="match status" value="1"/>
</dbReference>
<dbReference type="AlphaFoldDB" id="A0A0U5GDB8"/>
<evidence type="ECO:0000259" key="3">
    <source>
        <dbReference type="Pfam" id="PF20736"/>
    </source>
</evidence>
<feature type="domain" description="Non-reducing end beta-L-arabinofuranosidase-like GH127 catalytic" evidence="2">
    <location>
        <begin position="331"/>
        <end position="432"/>
    </location>
</feature>
<dbReference type="GO" id="GO:0005975">
    <property type="term" value="P:carbohydrate metabolic process"/>
    <property type="evidence" value="ECO:0007669"/>
    <property type="project" value="InterPro"/>
</dbReference>
<evidence type="ECO:0000259" key="2">
    <source>
        <dbReference type="Pfam" id="PF07944"/>
    </source>
</evidence>
<dbReference type="STRING" id="454130.A0A0U5GDB8"/>
<feature type="signal peptide" evidence="1">
    <location>
        <begin position="1"/>
        <end position="22"/>
    </location>
</feature>